<reference evidence="5" key="1">
    <citation type="submission" date="2022-10" db="EMBL/GenBank/DDBJ databases">
        <title>Genome assembly of Pristionchus species.</title>
        <authorList>
            <person name="Yoshida K."/>
            <person name="Sommer R.J."/>
        </authorList>
    </citation>
    <scope>NUCLEOTIDE SEQUENCE [LARGE SCALE GENOMIC DNA]</scope>
    <source>
        <strain evidence="5">RS5460</strain>
    </source>
</reference>
<dbReference type="AlphaFoldDB" id="A0AAN4Z099"/>
<dbReference type="InterPro" id="IPR002018">
    <property type="entry name" value="CarbesteraseB"/>
</dbReference>
<feature type="signal peptide" evidence="2">
    <location>
        <begin position="1"/>
        <end position="17"/>
    </location>
</feature>
<evidence type="ECO:0000259" key="3">
    <source>
        <dbReference type="Pfam" id="PF00135"/>
    </source>
</evidence>
<evidence type="ECO:0000313" key="4">
    <source>
        <dbReference type="EMBL" id="GMR30116.1"/>
    </source>
</evidence>
<dbReference type="PANTHER" id="PTHR45580:SF6">
    <property type="entry name" value="CARBOXYLESTERASE TYPE B DOMAIN-CONTAINING PROTEIN"/>
    <property type="match status" value="1"/>
</dbReference>
<feature type="transmembrane region" description="Helical" evidence="1">
    <location>
        <begin position="550"/>
        <end position="572"/>
    </location>
</feature>
<comment type="caution">
    <text evidence="4">The sequence shown here is derived from an EMBL/GenBank/DDBJ whole genome shotgun (WGS) entry which is preliminary data.</text>
</comment>
<dbReference type="EMBL" id="BTRK01000001">
    <property type="protein sequence ID" value="GMR30116.1"/>
    <property type="molecule type" value="Genomic_DNA"/>
</dbReference>
<proteinExistence type="predicted"/>
<keyword evidence="1" id="KW-0472">Membrane</keyword>
<name>A0AAN4Z099_9BILA</name>
<evidence type="ECO:0000313" key="5">
    <source>
        <dbReference type="Proteomes" id="UP001328107"/>
    </source>
</evidence>
<keyword evidence="5" id="KW-1185">Reference proteome</keyword>
<evidence type="ECO:0000256" key="2">
    <source>
        <dbReference type="SAM" id="SignalP"/>
    </source>
</evidence>
<protein>
    <recommendedName>
        <fullName evidence="3">Carboxylesterase type B domain-containing protein</fullName>
    </recommendedName>
</protein>
<gene>
    <name evidence="4" type="ORF">PMAYCL1PPCAC_00311</name>
</gene>
<keyword evidence="1" id="KW-0812">Transmembrane</keyword>
<organism evidence="4 5">
    <name type="scientific">Pristionchus mayeri</name>
    <dbReference type="NCBI Taxonomy" id="1317129"/>
    <lineage>
        <taxon>Eukaryota</taxon>
        <taxon>Metazoa</taxon>
        <taxon>Ecdysozoa</taxon>
        <taxon>Nematoda</taxon>
        <taxon>Chromadorea</taxon>
        <taxon>Rhabditida</taxon>
        <taxon>Rhabditina</taxon>
        <taxon>Diplogasteromorpha</taxon>
        <taxon>Diplogasteroidea</taxon>
        <taxon>Neodiplogasteridae</taxon>
        <taxon>Pristionchus</taxon>
    </lineage>
</organism>
<dbReference type="Proteomes" id="UP001328107">
    <property type="component" value="Unassembled WGS sequence"/>
</dbReference>
<dbReference type="Gene3D" id="3.40.50.1820">
    <property type="entry name" value="alpha/beta hydrolase"/>
    <property type="match status" value="1"/>
</dbReference>
<keyword evidence="2" id="KW-0732">Signal</keyword>
<sequence>MILHLLTAIVLIGGSLAQEDLIAKTSYGSIQGYEASSSDGTRVRVFKSVPFASPPVGDLRWKLPIQPKKWEGVKDGRKYSAACMSNSTTSSSPQPWVDEDCLYINVFVHGECSATKKCPIVVYFHGGAMNYDSATYFNDTALIETYASKGVMLVIPAFRLGFTGQFSLGDDQELVPSNLGAYDALQALKYINKEAAAFGGDKDAVTLMGHSFGGAMAIMLGYSPVRKLQVPVHKLIMMSTGLYFDEPEKNGNLSKEMIRMANCTSISKRVNLSCMMKKSGQELLAIQRKLEEDHFDMGLFGGVIMRPPLFPFKDMPDFLKNPPKVDILLGSTMKEVDTPPFLQGFKLGAFVGARNLVELDDLYGNLTESGKNNQTHAPETQGIYVGNYVTARSIMESGRKAYLYSFDQPTHNIHTDDLSYLMGVHLFDRDENEQEIAKFYPEYFLNFSKYGEPSPDWKPFNLRDRYMSIEVNLTSGRMPEMRDFYEKETIDFWVRKVPKIDKMITVTRAAGAKMEWDKATGGFRDLIIEDDSNPSKNDTLIPVILVHTSYFPSFLLICSIFLLGIVIGRYFLSDDESHEEHVWILGPDGRGMRIDPGKPPAYVEQMF</sequence>
<dbReference type="Pfam" id="PF00135">
    <property type="entry name" value="COesterase"/>
    <property type="match status" value="2"/>
</dbReference>
<evidence type="ECO:0000256" key="1">
    <source>
        <dbReference type="SAM" id="Phobius"/>
    </source>
</evidence>
<dbReference type="InterPro" id="IPR029058">
    <property type="entry name" value="AB_hydrolase_fold"/>
</dbReference>
<keyword evidence="1" id="KW-1133">Transmembrane helix</keyword>
<feature type="chain" id="PRO_5042886862" description="Carboxylesterase type B domain-containing protein" evidence="2">
    <location>
        <begin position="18"/>
        <end position="607"/>
    </location>
</feature>
<feature type="domain" description="Carboxylesterase type B" evidence="3">
    <location>
        <begin position="384"/>
        <end position="493"/>
    </location>
</feature>
<dbReference type="SUPFAM" id="SSF53474">
    <property type="entry name" value="alpha/beta-Hydrolases"/>
    <property type="match status" value="1"/>
</dbReference>
<feature type="domain" description="Carboxylesterase type B" evidence="3">
    <location>
        <begin position="21"/>
        <end position="336"/>
    </location>
</feature>
<accession>A0AAN4Z099</accession>
<dbReference type="PANTHER" id="PTHR45580">
    <property type="entry name" value="PROTEIN CBG05369"/>
    <property type="match status" value="1"/>
</dbReference>